<dbReference type="GO" id="GO:0035556">
    <property type="term" value="P:intracellular signal transduction"/>
    <property type="evidence" value="ECO:0007669"/>
    <property type="project" value="InterPro"/>
</dbReference>
<feature type="domain" description="Guanylate cyclase" evidence="2">
    <location>
        <begin position="9"/>
        <end position="122"/>
    </location>
</feature>
<keyword evidence="5" id="KW-1185">Reference proteome</keyword>
<dbReference type="Pfam" id="PF00498">
    <property type="entry name" value="FHA"/>
    <property type="match status" value="1"/>
</dbReference>
<dbReference type="PANTHER" id="PTHR43081">
    <property type="entry name" value="ADENYLATE CYCLASE, TERMINAL-DIFFERENTIATION SPECIFIC-RELATED"/>
    <property type="match status" value="1"/>
</dbReference>
<dbReference type="SUPFAM" id="SSF49879">
    <property type="entry name" value="SMAD/FHA domain"/>
    <property type="match status" value="1"/>
</dbReference>
<evidence type="ECO:0000259" key="1">
    <source>
        <dbReference type="PROSITE" id="PS50006"/>
    </source>
</evidence>
<protein>
    <submittedName>
        <fullName evidence="4">Adenylate/guanylate cyclase domain-containing protein</fullName>
    </submittedName>
    <submittedName>
        <fullName evidence="3">Type VI secretion system FHA domain protein</fullName>
    </submittedName>
</protein>
<feature type="domain" description="FHA" evidence="1">
    <location>
        <begin position="214"/>
        <end position="258"/>
    </location>
</feature>
<dbReference type="Proteomes" id="UP000021315">
    <property type="component" value="Unassembled WGS sequence"/>
</dbReference>
<name>A0A080M6W4_9PROT</name>
<dbReference type="PANTHER" id="PTHR43081:SF1">
    <property type="entry name" value="ADENYLATE CYCLASE, TERMINAL-DIFFERENTIATION SPECIFIC"/>
    <property type="match status" value="1"/>
</dbReference>
<dbReference type="EMBL" id="CP058708">
    <property type="protein sequence ID" value="QLH50689.1"/>
    <property type="molecule type" value="Genomic_DNA"/>
</dbReference>
<sequence length="299" mass="32628">MSSKERMLSVVFVVVAGSQRLFEKLGGTEALHAVDRCMKRMQRGIDGFHGQIMKAGRDDLAAIFANANDACQAAIAMQRRVADLPPVSGVQLAIKVGFHQGAAIEEMGEFLGECVNTAESLAGLASAGQVLTNSATWALLSPHLQSSTRLLKNLSIAGQPAERQVFEVLWREHASNAAKVIVDHPQAPVKEQELRLCIRYRLSVKVLDKHRPHLLMGRDLSCDIAIHDRRASRNHALIERRGEHFVIKDTSTNGTFVTINGEPELLLKHDELVLHGSGVIAFASPMGSPGADIAEFEHL</sequence>
<dbReference type="Gene3D" id="2.60.200.20">
    <property type="match status" value="1"/>
</dbReference>
<organism evidence="3 5">
    <name type="scientific">Candidatus Accumulibacter cognatus</name>
    <dbReference type="NCBI Taxonomy" id="2954383"/>
    <lineage>
        <taxon>Bacteria</taxon>
        <taxon>Pseudomonadati</taxon>
        <taxon>Pseudomonadota</taxon>
        <taxon>Betaproteobacteria</taxon>
        <taxon>Candidatus Accumulibacter</taxon>
    </lineage>
</organism>
<dbReference type="InterPro" id="IPR001054">
    <property type="entry name" value="A/G_cyclase"/>
</dbReference>
<evidence type="ECO:0000313" key="4">
    <source>
        <dbReference type="EMBL" id="QLH50689.1"/>
    </source>
</evidence>
<accession>A0A080M6W4</accession>
<dbReference type="STRING" id="1453999.AW06_002187"/>
<dbReference type="CDD" id="cd00060">
    <property type="entry name" value="FHA"/>
    <property type="match status" value="1"/>
</dbReference>
<dbReference type="InterPro" id="IPR008984">
    <property type="entry name" value="SMAD_FHA_dom_sf"/>
</dbReference>
<proteinExistence type="predicted"/>
<reference evidence="4" key="3">
    <citation type="submission" date="2020-06" db="EMBL/GenBank/DDBJ databases">
        <authorList>
            <person name="Arumugam K."/>
            <person name="Besarab I."/>
            <person name="Haryono M."/>
            <person name="Bagci C."/>
            <person name="Beier S."/>
            <person name="Buchfink B."/>
            <person name="Gorska A."/>
            <person name="Qiu G."/>
            <person name="Huson D.H."/>
            <person name="Williams R.B."/>
        </authorList>
    </citation>
    <scope>NUCLEOTIDE SEQUENCE</scope>
    <source>
        <strain evidence="4">SSA1</strain>
    </source>
</reference>
<dbReference type="InterPro" id="IPR029787">
    <property type="entry name" value="Nucleotide_cyclase"/>
</dbReference>
<dbReference type="InterPro" id="IPR050697">
    <property type="entry name" value="Adenylyl/Guanylyl_Cyclase_3/4"/>
</dbReference>
<dbReference type="CDD" id="cd07302">
    <property type="entry name" value="CHD"/>
    <property type="match status" value="1"/>
</dbReference>
<dbReference type="PROSITE" id="PS50006">
    <property type="entry name" value="FHA_DOMAIN"/>
    <property type="match status" value="1"/>
</dbReference>
<evidence type="ECO:0000313" key="3">
    <source>
        <dbReference type="EMBL" id="KFB76711.1"/>
    </source>
</evidence>
<dbReference type="EMBL" id="JDST02000047">
    <property type="protein sequence ID" value="KFB76711.1"/>
    <property type="molecule type" value="Genomic_DNA"/>
</dbReference>
<dbReference type="GO" id="GO:0004016">
    <property type="term" value="F:adenylate cyclase activity"/>
    <property type="evidence" value="ECO:0007669"/>
    <property type="project" value="UniProtKB-ARBA"/>
</dbReference>
<evidence type="ECO:0000313" key="5">
    <source>
        <dbReference type="Proteomes" id="UP000021315"/>
    </source>
</evidence>
<dbReference type="Gene3D" id="3.30.70.1230">
    <property type="entry name" value="Nucleotide cyclase"/>
    <property type="match status" value="1"/>
</dbReference>
<dbReference type="PROSITE" id="PS50125">
    <property type="entry name" value="GUANYLATE_CYCLASE_2"/>
    <property type="match status" value="1"/>
</dbReference>
<evidence type="ECO:0000259" key="2">
    <source>
        <dbReference type="PROSITE" id="PS50125"/>
    </source>
</evidence>
<dbReference type="InterPro" id="IPR000253">
    <property type="entry name" value="FHA_dom"/>
</dbReference>
<dbReference type="GO" id="GO:0009190">
    <property type="term" value="P:cyclic nucleotide biosynthetic process"/>
    <property type="evidence" value="ECO:0007669"/>
    <property type="project" value="InterPro"/>
</dbReference>
<evidence type="ECO:0000313" key="6">
    <source>
        <dbReference type="Proteomes" id="UP000509684"/>
    </source>
</evidence>
<reference evidence="3 5" key="1">
    <citation type="submission" date="2014-02" db="EMBL/GenBank/DDBJ databases">
        <title>Expanding our view of genomic diversity in Candidatus Accumulibacter clades.</title>
        <authorList>
            <person name="Skennerton C.T."/>
            <person name="Barr J.J."/>
            <person name="Slater F.R."/>
            <person name="Bond P.L."/>
            <person name="Tyson G.W."/>
        </authorList>
    </citation>
    <scope>NUCLEOTIDE SEQUENCE [LARGE SCALE GENOMIC DNA]</scope>
    <source>
        <strain evidence="5">SK-02</strain>
    </source>
</reference>
<dbReference type="AlphaFoldDB" id="A0A080M6W4"/>
<dbReference type="SUPFAM" id="SSF55073">
    <property type="entry name" value="Nucleotide cyclase"/>
    <property type="match status" value="1"/>
</dbReference>
<dbReference type="Proteomes" id="UP000509684">
    <property type="component" value="Chromosome"/>
</dbReference>
<dbReference type="KEGG" id="acog:HWD57_13495"/>
<dbReference type="SMART" id="SM00240">
    <property type="entry name" value="FHA"/>
    <property type="match status" value="1"/>
</dbReference>
<gene>
    <name evidence="3" type="ORF">AW06_002187</name>
    <name evidence="4" type="ORF">HWD57_13495</name>
</gene>
<dbReference type="RefSeq" id="WP_138677377.1">
    <property type="nucleotide sequence ID" value="NZ_JDST02000047.1"/>
</dbReference>
<reference evidence="4 6" key="2">
    <citation type="journal article" date="2019" name="Microbiome">
        <title>Annotated bacterial chromosomes from frame-shift-corrected long-read metagenomic data.</title>
        <authorList>
            <person name="Arumugam K."/>
            <person name="Bagci C."/>
            <person name="Bessarab I."/>
            <person name="Beier S."/>
            <person name="Buchfink B."/>
            <person name="Gorska A."/>
            <person name="Qiu G."/>
            <person name="Huson D.H."/>
            <person name="Williams R.B.H."/>
        </authorList>
    </citation>
    <scope>NUCLEOTIDE SEQUENCE [LARGE SCALE GENOMIC DNA]</scope>
    <source>
        <strain evidence="4">SSA1</strain>
    </source>
</reference>
<accession>A0A7D5NE66</accession>